<dbReference type="PRINTS" id="PR00039">
    <property type="entry name" value="HTHLYSR"/>
</dbReference>
<evidence type="ECO:0000313" key="6">
    <source>
        <dbReference type="EMBL" id="SDE24921.1"/>
    </source>
</evidence>
<dbReference type="GO" id="GO:0003700">
    <property type="term" value="F:DNA-binding transcription factor activity"/>
    <property type="evidence" value="ECO:0007669"/>
    <property type="project" value="InterPro"/>
</dbReference>
<protein>
    <submittedName>
        <fullName evidence="6">DNA-binding transcriptional regulator, LysR family</fullName>
    </submittedName>
</protein>
<dbReference type="CDD" id="cd08417">
    <property type="entry name" value="PBP2_Nitroaromatics_like"/>
    <property type="match status" value="1"/>
</dbReference>
<dbReference type="InterPro" id="IPR050389">
    <property type="entry name" value="LysR-type_TF"/>
</dbReference>
<reference evidence="6 7" key="1">
    <citation type="submission" date="2016-10" db="EMBL/GenBank/DDBJ databases">
        <authorList>
            <person name="de Groot N.N."/>
        </authorList>
    </citation>
    <scope>NUCLEOTIDE SEQUENCE [LARGE SCALE GENOMIC DNA]</scope>
    <source>
        <strain evidence="6 7">CGMCC 1.9109</strain>
    </source>
</reference>
<dbReference type="InterPro" id="IPR000847">
    <property type="entry name" value="LysR_HTH_N"/>
</dbReference>
<comment type="similarity">
    <text evidence="1">Belongs to the LysR transcriptional regulatory family.</text>
</comment>
<evidence type="ECO:0000256" key="2">
    <source>
        <dbReference type="ARBA" id="ARBA00023015"/>
    </source>
</evidence>
<evidence type="ECO:0000256" key="4">
    <source>
        <dbReference type="ARBA" id="ARBA00023163"/>
    </source>
</evidence>
<proteinExistence type="inferred from homology"/>
<dbReference type="Pfam" id="PF00126">
    <property type="entry name" value="HTH_1"/>
    <property type="match status" value="1"/>
</dbReference>
<gene>
    <name evidence="6" type="ORF">SAMN04488071_2463</name>
</gene>
<dbReference type="AlphaFoldDB" id="A0A1G7BD19"/>
<feature type="domain" description="HTH lysR-type" evidence="5">
    <location>
        <begin position="7"/>
        <end position="64"/>
    </location>
</feature>
<keyword evidence="7" id="KW-1185">Reference proteome</keyword>
<dbReference type="OrthoDB" id="8455878at2"/>
<keyword evidence="3 6" id="KW-0238">DNA-binding</keyword>
<dbReference type="Gene3D" id="3.40.190.10">
    <property type="entry name" value="Periplasmic binding protein-like II"/>
    <property type="match status" value="2"/>
</dbReference>
<keyword evidence="2" id="KW-0805">Transcription regulation</keyword>
<evidence type="ECO:0000313" key="7">
    <source>
        <dbReference type="Proteomes" id="UP000183685"/>
    </source>
</evidence>
<evidence type="ECO:0000256" key="1">
    <source>
        <dbReference type="ARBA" id="ARBA00009437"/>
    </source>
</evidence>
<dbReference type="Proteomes" id="UP000183685">
    <property type="component" value="Unassembled WGS sequence"/>
</dbReference>
<name>A0A1G7BD19_9PROT</name>
<dbReference type="PROSITE" id="PS50931">
    <property type="entry name" value="HTH_LYSR"/>
    <property type="match status" value="1"/>
</dbReference>
<organism evidence="6 7">
    <name type="scientific">Kordiimonas lacus</name>
    <dbReference type="NCBI Taxonomy" id="637679"/>
    <lineage>
        <taxon>Bacteria</taxon>
        <taxon>Pseudomonadati</taxon>
        <taxon>Pseudomonadota</taxon>
        <taxon>Alphaproteobacteria</taxon>
        <taxon>Kordiimonadales</taxon>
        <taxon>Kordiimonadaceae</taxon>
        <taxon>Kordiimonas</taxon>
    </lineage>
</organism>
<dbReference type="InterPro" id="IPR036390">
    <property type="entry name" value="WH_DNA-bd_sf"/>
</dbReference>
<dbReference type="PANTHER" id="PTHR30118:SF15">
    <property type="entry name" value="TRANSCRIPTIONAL REGULATORY PROTEIN"/>
    <property type="match status" value="1"/>
</dbReference>
<dbReference type="GO" id="GO:0003677">
    <property type="term" value="F:DNA binding"/>
    <property type="evidence" value="ECO:0007669"/>
    <property type="project" value="UniProtKB-KW"/>
</dbReference>
<dbReference type="SUPFAM" id="SSF53850">
    <property type="entry name" value="Periplasmic binding protein-like II"/>
    <property type="match status" value="1"/>
</dbReference>
<dbReference type="EMBL" id="FNAK01000005">
    <property type="protein sequence ID" value="SDE24921.1"/>
    <property type="molecule type" value="Genomic_DNA"/>
</dbReference>
<dbReference type="InterPro" id="IPR036388">
    <property type="entry name" value="WH-like_DNA-bd_sf"/>
</dbReference>
<dbReference type="SUPFAM" id="SSF46785">
    <property type="entry name" value="Winged helix' DNA-binding domain"/>
    <property type="match status" value="1"/>
</dbReference>
<dbReference type="InterPro" id="IPR005119">
    <property type="entry name" value="LysR_subst-bd"/>
</dbReference>
<dbReference type="Pfam" id="PF03466">
    <property type="entry name" value="LysR_substrate"/>
    <property type="match status" value="1"/>
</dbReference>
<dbReference type="InterPro" id="IPR037402">
    <property type="entry name" value="YidZ_PBP2"/>
</dbReference>
<accession>A0A1G7BD19</accession>
<dbReference type="Gene3D" id="1.10.10.10">
    <property type="entry name" value="Winged helix-like DNA-binding domain superfamily/Winged helix DNA-binding domain"/>
    <property type="match status" value="1"/>
</dbReference>
<evidence type="ECO:0000256" key="3">
    <source>
        <dbReference type="ARBA" id="ARBA00023125"/>
    </source>
</evidence>
<keyword evidence="4" id="KW-0804">Transcription</keyword>
<dbReference type="RefSeq" id="WP_082714708.1">
    <property type="nucleotide sequence ID" value="NZ_FNAK01000005.1"/>
</dbReference>
<evidence type="ECO:0000259" key="5">
    <source>
        <dbReference type="PROSITE" id="PS50931"/>
    </source>
</evidence>
<sequence>MHNFNTMDLNLLRHFACLYERRSVTAAAHQVGLTQSAMSHVLKRLRDAFGDPLFVRDGKALVPTKRADQLYAPVMEALDGLMEAVQDAAGFDPQSTDRQFTLAMADYVELLCLPQLMQRLPVDAPKAALRAFDPGNQDLPTTLQRADLAIARHTNAPPNYHRQTLWQEEFVTVCSRSHPRLQRADLTLEAFLAEGHVMVSTDGQGLGMVDQHLAAIGHRRTMVLKTGFFYSPLRVAAAGDLLATVPKRLAEALQHELDLRLFEPPLDLPGFDVSMVWAPHQHRDPGHAWFRRWLKKAVAF</sequence>
<dbReference type="PANTHER" id="PTHR30118">
    <property type="entry name" value="HTH-TYPE TRANSCRIPTIONAL REGULATOR LEUO-RELATED"/>
    <property type="match status" value="1"/>
</dbReference>
<dbReference type="STRING" id="637679.GCA_001550055_03628"/>